<gene>
    <name evidence="3" type="ORF">ORAREDHAP_LOCUS27332</name>
</gene>
<feature type="compositionally biased region" description="Acidic residues" evidence="1">
    <location>
        <begin position="7"/>
        <end position="21"/>
    </location>
</feature>
<sequence length="128" mass="14832">MESSKEDEVEELIEEEEEDGWECPRKPKEEKANYVKTKEEMILMALVESKEAAMQHIWFLDFGCSNHMCGKKDMFCELDSNFKESVKLGNNSSLTVQGKGNVRIEHWLVAREGTYSTHPTWKVQDLSL</sequence>
<keyword evidence="4" id="KW-1185">Reference proteome</keyword>
<dbReference type="Proteomes" id="UP000507245">
    <property type="component" value="Unassembled WGS sequence"/>
</dbReference>
<dbReference type="AlphaFoldDB" id="A0A6J5X308"/>
<evidence type="ECO:0000256" key="1">
    <source>
        <dbReference type="SAM" id="MobiDB-lite"/>
    </source>
</evidence>
<accession>A0A6J5X308</accession>
<evidence type="ECO:0000313" key="4">
    <source>
        <dbReference type="Proteomes" id="UP000507245"/>
    </source>
</evidence>
<reference evidence="4" key="1">
    <citation type="journal article" date="2020" name="Genome Biol.">
        <title>Gamete binning: chromosome-level and haplotype-resolved genome assembly enabled by high-throughput single-cell sequencing of gamete genomes.</title>
        <authorList>
            <person name="Campoy J.A."/>
            <person name="Sun H."/>
            <person name="Goel M."/>
            <person name="Jiao W.-B."/>
            <person name="Folz-Donahue K."/>
            <person name="Wang N."/>
            <person name="Rubio M."/>
            <person name="Liu C."/>
            <person name="Kukat C."/>
            <person name="Ruiz D."/>
            <person name="Huettel B."/>
            <person name="Schneeberger K."/>
        </authorList>
    </citation>
    <scope>NUCLEOTIDE SEQUENCE [LARGE SCALE GENOMIC DNA]</scope>
    <source>
        <strain evidence="4">cv. Rojo Pasion</strain>
    </source>
</reference>
<proteinExistence type="predicted"/>
<evidence type="ECO:0000259" key="2">
    <source>
        <dbReference type="Pfam" id="PF22936"/>
    </source>
</evidence>
<protein>
    <recommendedName>
        <fullName evidence="2">Retrovirus-related Pol polyprotein from transposon TNT 1-94-like beta-barrel domain-containing protein</fullName>
    </recommendedName>
</protein>
<name>A0A6J5X308_PRUAR</name>
<dbReference type="OrthoDB" id="1166159at2759"/>
<dbReference type="EMBL" id="CAEKKB010000004">
    <property type="protein sequence ID" value="CAB4308120.1"/>
    <property type="molecule type" value="Genomic_DNA"/>
</dbReference>
<feature type="domain" description="Retrovirus-related Pol polyprotein from transposon TNT 1-94-like beta-barrel" evidence="2">
    <location>
        <begin position="58"/>
        <end position="105"/>
    </location>
</feature>
<evidence type="ECO:0000313" key="3">
    <source>
        <dbReference type="EMBL" id="CAB4308120.1"/>
    </source>
</evidence>
<dbReference type="InterPro" id="IPR054722">
    <property type="entry name" value="PolX-like_BBD"/>
</dbReference>
<organism evidence="3 4">
    <name type="scientific">Prunus armeniaca</name>
    <name type="common">Apricot</name>
    <name type="synonym">Armeniaca vulgaris</name>
    <dbReference type="NCBI Taxonomy" id="36596"/>
    <lineage>
        <taxon>Eukaryota</taxon>
        <taxon>Viridiplantae</taxon>
        <taxon>Streptophyta</taxon>
        <taxon>Embryophyta</taxon>
        <taxon>Tracheophyta</taxon>
        <taxon>Spermatophyta</taxon>
        <taxon>Magnoliopsida</taxon>
        <taxon>eudicotyledons</taxon>
        <taxon>Gunneridae</taxon>
        <taxon>Pentapetalae</taxon>
        <taxon>rosids</taxon>
        <taxon>fabids</taxon>
        <taxon>Rosales</taxon>
        <taxon>Rosaceae</taxon>
        <taxon>Amygdaloideae</taxon>
        <taxon>Amygdaleae</taxon>
        <taxon>Prunus</taxon>
    </lineage>
</organism>
<dbReference type="Pfam" id="PF22936">
    <property type="entry name" value="Pol_BBD"/>
    <property type="match status" value="1"/>
</dbReference>
<feature type="region of interest" description="Disordered" evidence="1">
    <location>
        <begin position="1"/>
        <end position="25"/>
    </location>
</feature>